<feature type="domain" description="PGG" evidence="3">
    <location>
        <begin position="618"/>
        <end position="731"/>
    </location>
</feature>
<dbReference type="Pfam" id="PF12796">
    <property type="entry name" value="Ank_2"/>
    <property type="match status" value="1"/>
</dbReference>
<name>A0A371EMC2_MUCPR</name>
<dbReference type="Proteomes" id="UP000257109">
    <property type="component" value="Unassembled WGS sequence"/>
</dbReference>
<feature type="transmembrane region" description="Helical" evidence="2">
    <location>
        <begin position="738"/>
        <end position="758"/>
    </location>
</feature>
<feature type="transmembrane region" description="Helical" evidence="2">
    <location>
        <begin position="711"/>
        <end position="732"/>
    </location>
</feature>
<evidence type="ECO:0000313" key="4">
    <source>
        <dbReference type="EMBL" id="RDX67198.1"/>
    </source>
</evidence>
<sequence>GPYNGLWQHCHNLDHKRRSFALQNFASLFAPRPEEHIPINVESATAIELVYRNRTDASPRLNHALRHTWILKKIMAMQISSKKFDRAPSIRQLFPPKNLEESNDKCSFQVINHQCYSSKPLLLEDVAPSPRNFLSSIPSNAIEHAVSIYQPVDRSSTSAISSEPSSSLFPPLSNFNVPIVHYLQTVLIFNVCMAGDKIPMDLHMYLPLYRAALKGDWEKANEFLNLHPGAEHARISRGWETALHISAGARHAKFVEELVKRMNTSGLEIQNKDNNTALCFAAASGVIKIAKLMVERNINLPGIRGSERVTPLYIATLLGHRDMVWYLYSVTNHEILNTEDYFSLLIAAISTDLYDFALHVLECRPQLATYHGLNGETALHVLAKKPSSFTSGIQVKLTTDYRCQPNNSQSQASSTFQDNLLVTGLCQAVKYLVPGFKKVQKKKILNAQALKLVQHLWELIVSSEEIQHGDLIKSPLSRPLFIAAEFGIPEIVIEILYSYPDLLWKVDGQNRSLFHIAIMYRQEKIFNLIYDIGAHKDLITSYRDNKNHNILHLAGKLAPSDQLHVVSGAALQMQRELLWFKEVEKIIQPLLKEIKDSEGRTPQMLFTEEHKGLAKEGEKWLKNTASSCMLVATLITTVMFAAIFTVPGGNNNNNGYPIFMHTTSFKVFALSDALALFSSVISILMFLSILTSRYAQEDFLVSLPKRLSVGIASLFFSIITMLIAFGATFFIVLGHQLAWIFIPTTLVACIPAILFAFLQFPLLVDTISCTYGAGVFAR</sequence>
<evidence type="ECO:0000313" key="5">
    <source>
        <dbReference type="Proteomes" id="UP000257109"/>
    </source>
</evidence>
<gene>
    <name evidence="4" type="primary">ITN1</name>
    <name evidence="4" type="ORF">CR513_53954</name>
</gene>
<evidence type="ECO:0000256" key="1">
    <source>
        <dbReference type="ARBA" id="ARBA00004413"/>
    </source>
</evidence>
<dbReference type="GO" id="GO:0005886">
    <property type="term" value="C:plasma membrane"/>
    <property type="evidence" value="ECO:0007669"/>
    <property type="project" value="UniProtKB-SubCell"/>
</dbReference>
<comment type="caution">
    <text evidence="4">The sequence shown here is derived from an EMBL/GenBank/DDBJ whole genome shotgun (WGS) entry which is preliminary data.</text>
</comment>
<dbReference type="STRING" id="157652.A0A371EMC2"/>
<feature type="transmembrane region" description="Helical" evidence="2">
    <location>
        <begin position="667"/>
        <end position="690"/>
    </location>
</feature>
<dbReference type="SMART" id="SM00248">
    <property type="entry name" value="ANK"/>
    <property type="match status" value="5"/>
</dbReference>
<accession>A0A371EMC2</accession>
<evidence type="ECO:0000259" key="3">
    <source>
        <dbReference type="Pfam" id="PF13962"/>
    </source>
</evidence>
<dbReference type="SUPFAM" id="SSF48403">
    <property type="entry name" value="Ankyrin repeat"/>
    <property type="match status" value="1"/>
</dbReference>
<protein>
    <submittedName>
        <fullName evidence="4">Ankyrin repeat-containing protein ITN1</fullName>
    </submittedName>
</protein>
<organism evidence="4 5">
    <name type="scientific">Mucuna pruriens</name>
    <name type="common">Velvet bean</name>
    <name type="synonym">Dolichos pruriens</name>
    <dbReference type="NCBI Taxonomy" id="157652"/>
    <lineage>
        <taxon>Eukaryota</taxon>
        <taxon>Viridiplantae</taxon>
        <taxon>Streptophyta</taxon>
        <taxon>Embryophyta</taxon>
        <taxon>Tracheophyta</taxon>
        <taxon>Spermatophyta</taxon>
        <taxon>Magnoliopsida</taxon>
        <taxon>eudicotyledons</taxon>
        <taxon>Gunneridae</taxon>
        <taxon>Pentapetalae</taxon>
        <taxon>rosids</taxon>
        <taxon>fabids</taxon>
        <taxon>Fabales</taxon>
        <taxon>Fabaceae</taxon>
        <taxon>Papilionoideae</taxon>
        <taxon>50 kb inversion clade</taxon>
        <taxon>NPAAA clade</taxon>
        <taxon>indigoferoid/millettioid clade</taxon>
        <taxon>Phaseoleae</taxon>
        <taxon>Mucuna</taxon>
    </lineage>
</organism>
<dbReference type="InterPro" id="IPR026961">
    <property type="entry name" value="PGG_dom"/>
</dbReference>
<keyword evidence="2" id="KW-0472">Membrane</keyword>
<dbReference type="InterPro" id="IPR036770">
    <property type="entry name" value="Ankyrin_rpt-contain_sf"/>
</dbReference>
<comment type="subcellular location">
    <subcellularLocation>
        <location evidence="1">Cell membrane</location>
        <topology evidence="1">Peripheral membrane protein</topology>
        <orientation evidence="1">Cytoplasmic side</orientation>
    </subcellularLocation>
</comment>
<dbReference type="FunFam" id="1.25.40.20:FF:000412">
    <property type="entry name" value="Ankyrin repeat-containing protein ITN1 isoform C"/>
    <property type="match status" value="1"/>
</dbReference>
<keyword evidence="5" id="KW-1185">Reference proteome</keyword>
<dbReference type="EMBL" id="QJKJ01013103">
    <property type="protein sequence ID" value="RDX67198.1"/>
    <property type="molecule type" value="Genomic_DNA"/>
</dbReference>
<dbReference type="Pfam" id="PF13962">
    <property type="entry name" value="PGG"/>
    <property type="match status" value="1"/>
</dbReference>
<reference evidence="4" key="1">
    <citation type="submission" date="2018-05" db="EMBL/GenBank/DDBJ databases">
        <title>Draft genome of Mucuna pruriens seed.</title>
        <authorList>
            <person name="Nnadi N.E."/>
            <person name="Vos R."/>
            <person name="Hasami M.H."/>
            <person name="Devisetty U.K."/>
            <person name="Aguiy J.C."/>
        </authorList>
    </citation>
    <scope>NUCLEOTIDE SEQUENCE [LARGE SCALE GENOMIC DNA]</scope>
    <source>
        <strain evidence="4">JCA_2017</strain>
    </source>
</reference>
<dbReference type="PANTHER" id="PTHR24177">
    <property type="entry name" value="CASKIN"/>
    <property type="match status" value="1"/>
</dbReference>
<feature type="transmembrane region" description="Helical" evidence="2">
    <location>
        <begin position="628"/>
        <end position="647"/>
    </location>
</feature>
<dbReference type="Gene3D" id="1.25.40.20">
    <property type="entry name" value="Ankyrin repeat-containing domain"/>
    <property type="match status" value="2"/>
</dbReference>
<dbReference type="OrthoDB" id="1921232at2759"/>
<dbReference type="AlphaFoldDB" id="A0A371EMC2"/>
<dbReference type="PANTHER" id="PTHR24177:SF292">
    <property type="entry name" value="ANKYRIN REPEAT FAMILY PROTEIN-RELATED"/>
    <property type="match status" value="1"/>
</dbReference>
<evidence type="ECO:0000256" key="2">
    <source>
        <dbReference type="SAM" id="Phobius"/>
    </source>
</evidence>
<keyword evidence="2" id="KW-1133">Transmembrane helix</keyword>
<dbReference type="InterPro" id="IPR002110">
    <property type="entry name" value="Ankyrin_rpt"/>
</dbReference>
<feature type="non-terminal residue" evidence="4">
    <location>
        <position position="1"/>
    </location>
</feature>
<proteinExistence type="predicted"/>
<keyword evidence="2" id="KW-0812">Transmembrane</keyword>